<comment type="caution">
    <text evidence="3">The sequence shown here is derived from an EMBL/GenBank/DDBJ whole genome shotgun (WGS) entry which is preliminary data.</text>
</comment>
<dbReference type="InterPro" id="IPR050834">
    <property type="entry name" value="Glycosyltransf_2"/>
</dbReference>
<evidence type="ECO:0000313" key="4">
    <source>
        <dbReference type="Proteomes" id="UP001614394"/>
    </source>
</evidence>
<sequence length="367" mass="39992">MSFSRTTTSSKGPSSVPRPTDRPTVGVIVPAMNSSDFIDQALGSVAMQTRPVDRIVVVDDCSDDDTVRRVERWSEVLPLTLVRNTRRLGVWGARGTGIERLDTDLVCQLDGDDAFLPHHVEAMCDAYDASPGLISPRPLTWTGSGPFVPGTYTKGRLPLPGDQLVQLLAQNYVVVGALYSRALYDKVGGFRKIAYGEEWDLWLRLVAAGAVVSKPADPSYVYRVRASSYAGGFARNEAETEVLGRFLAETRDPRLRRAVKIALLQRTGTDGLPEAHDPLAAPGVDAAVLARAGIGRDHLVYVRRDPDLGWVLAGRDESTGGPATAVIADDGRLVLRMTGGENDYEVTFVEDELLRRDTSSLRDVLRC</sequence>
<reference evidence="3 4" key="1">
    <citation type="submission" date="2024-10" db="EMBL/GenBank/DDBJ databases">
        <title>The Natural Products Discovery Center: Release of the First 8490 Sequenced Strains for Exploring Actinobacteria Biosynthetic Diversity.</title>
        <authorList>
            <person name="Kalkreuter E."/>
            <person name="Kautsar S.A."/>
            <person name="Yang D."/>
            <person name="Bader C.D."/>
            <person name="Teijaro C.N."/>
            <person name="Fluegel L."/>
            <person name="Davis C.M."/>
            <person name="Simpson J.R."/>
            <person name="Lauterbach L."/>
            <person name="Steele A.D."/>
            <person name="Gui C."/>
            <person name="Meng S."/>
            <person name="Li G."/>
            <person name="Viehrig K."/>
            <person name="Ye F."/>
            <person name="Su P."/>
            <person name="Kiefer A.F."/>
            <person name="Nichols A."/>
            <person name="Cepeda A.J."/>
            <person name="Yan W."/>
            <person name="Fan B."/>
            <person name="Jiang Y."/>
            <person name="Adhikari A."/>
            <person name="Zheng C.-J."/>
            <person name="Schuster L."/>
            <person name="Cowan T.M."/>
            <person name="Smanski M.J."/>
            <person name="Chevrette M.G."/>
            <person name="De Carvalho L.P.S."/>
            <person name="Shen B."/>
        </authorList>
    </citation>
    <scope>NUCLEOTIDE SEQUENCE [LARGE SCALE GENOMIC DNA]</scope>
    <source>
        <strain evidence="3 4">NPDC053399</strain>
    </source>
</reference>
<feature type="compositionally biased region" description="Polar residues" evidence="1">
    <location>
        <begin position="1"/>
        <end position="13"/>
    </location>
</feature>
<gene>
    <name evidence="3" type="ORF">ACIGXA_19435</name>
</gene>
<dbReference type="InterPro" id="IPR001173">
    <property type="entry name" value="Glyco_trans_2-like"/>
</dbReference>
<dbReference type="Gene3D" id="3.90.550.10">
    <property type="entry name" value="Spore Coat Polysaccharide Biosynthesis Protein SpsA, Chain A"/>
    <property type="match status" value="1"/>
</dbReference>
<feature type="region of interest" description="Disordered" evidence="1">
    <location>
        <begin position="1"/>
        <end position="25"/>
    </location>
</feature>
<evidence type="ECO:0000259" key="2">
    <source>
        <dbReference type="Pfam" id="PF00535"/>
    </source>
</evidence>
<protein>
    <submittedName>
        <fullName evidence="3">Glycosyltransferase family 2 protein</fullName>
    </submittedName>
</protein>
<dbReference type="Pfam" id="PF00535">
    <property type="entry name" value="Glycos_transf_2"/>
    <property type="match status" value="1"/>
</dbReference>
<dbReference type="PANTHER" id="PTHR43685:SF11">
    <property type="entry name" value="GLYCOSYLTRANSFERASE TAGX-RELATED"/>
    <property type="match status" value="1"/>
</dbReference>
<dbReference type="EMBL" id="JBITYG010000005">
    <property type="protein sequence ID" value="MFI9102690.1"/>
    <property type="molecule type" value="Genomic_DNA"/>
</dbReference>
<dbReference type="Proteomes" id="UP001614394">
    <property type="component" value="Unassembled WGS sequence"/>
</dbReference>
<keyword evidence="4" id="KW-1185">Reference proteome</keyword>
<feature type="domain" description="Glycosyltransferase 2-like" evidence="2">
    <location>
        <begin position="27"/>
        <end position="146"/>
    </location>
</feature>
<dbReference type="RefSeq" id="WP_399650664.1">
    <property type="nucleotide sequence ID" value="NZ_JBITYG010000005.1"/>
</dbReference>
<proteinExistence type="predicted"/>
<organism evidence="3 4">
    <name type="scientific">Streptomyces fildesensis</name>
    <dbReference type="NCBI Taxonomy" id="375757"/>
    <lineage>
        <taxon>Bacteria</taxon>
        <taxon>Bacillati</taxon>
        <taxon>Actinomycetota</taxon>
        <taxon>Actinomycetes</taxon>
        <taxon>Kitasatosporales</taxon>
        <taxon>Streptomycetaceae</taxon>
        <taxon>Streptomyces</taxon>
    </lineage>
</organism>
<dbReference type="CDD" id="cd00761">
    <property type="entry name" value="Glyco_tranf_GTA_type"/>
    <property type="match status" value="1"/>
</dbReference>
<accession>A0ABW8CBD6</accession>
<dbReference type="InterPro" id="IPR029044">
    <property type="entry name" value="Nucleotide-diphossugar_trans"/>
</dbReference>
<evidence type="ECO:0000313" key="3">
    <source>
        <dbReference type="EMBL" id="MFI9102690.1"/>
    </source>
</evidence>
<name>A0ABW8CBD6_9ACTN</name>
<dbReference type="PANTHER" id="PTHR43685">
    <property type="entry name" value="GLYCOSYLTRANSFERASE"/>
    <property type="match status" value="1"/>
</dbReference>
<evidence type="ECO:0000256" key="1">
    <source>
        <dbReference type="SAM" id="MobiDB-lite"/>
    </source>
</evidence>
<dbReference type="SUPFAM" id="SSF53448">
    <property type="entry name" value="Nucleotide-diphospho-sugar transferases"/>
    <property type="match status" value="1"/>
</dbReference>